<protein>
    <submittedName>
        <fullName evidence="2">DUF3137 domain-containing protein</fullName>
    </submittedName>
</protein>
<dbReference type="Pfam" id="PF11335">
    <property type="entry name" value="DUF3137"/>
    <property type="match status" value="1"/>
</dbReference>
<keyword evidence="3" id="KW-1185">Reference proteome</keyword>
<organism evidence="2 3">
    <name type="scientific">Pontixanthobacter rizhaonensis</name>
    <dbReference type="NCBI Taxonomy" id="2730337"/>
    <lineage>
        <taxon>Bacteria</taxon>
        <taxon>Pseudomonadati</taxon>
        <taxon>Pseudomonadota</taxon>
        <taxon>Alphaproteobacteria</taxon>
        <taxon>Sphingomonadales</taxon>
        <taxon>Erythrobacteraceae</taxon>
        <taxon>Pontixanthobacter</taxon>
    </lineage>
</organism>
<dbReference type="EMBL" id="JABCRE010000002">
    <property type="protein sequence ID" value="NMW31121.1"/>
    <property type="molecule type" value="Genomic_DNA"/>
</dbReference>
<gene>
    <name evidence="2" type="ORF">HKD42_03505</name>
</gene>
<evidence type="ECO:0000313" key="2">
    <source>
        <dbReference type="EMBL" id="NMW31121.1"/>
    </source>
</evidence>
<name>A0A848QC32_9SPHN</name>
<dbReference type="InterPro" id="IPR021484">
    <property type="entry name" value="DUF3137"/>
</dbReference>
<dbReference type="RefSeq" id="WP_170010337.1">
    <property type="nucleotide sequence ID" value="NZ_JABCRE010000002.1"/>
</dbReference>
<proteinExistence type="predicted"/>
<keyword evidence="1" id="KW-0472">Membrane</keyword>
<dbReference type="AlphaFoldDB" id="A0A848QC32"/>
<evidence type="ECO:0000313" key="3">
    <source>
        <dbReference type="Proteomes" id="UP000561181"/>
    </source>
</evidence>
<comment type="caution">
    <text evidence="2">The sequence shown here is derived from an EMBL/GenBank/DDBJ whole genome shotgun (WGS) entry which is preliminary data.</text>
</comment>
<sequence length="315" mass="35111">MSEYPSAERLMAGPLGQWLQSQVAIRDTAREKSNSRAWTVAIIGLPLFAFVFILAPFQFELLAFLGFAAATGGWYWSQGPKRDAIKQVKTGINEAIADALGLIYKHDVDGSSGFDLAKRFDMLPGYDRASFEDSWSGNYSGHAFTLHEAHLEEQRGSGKNKRWVTVFQGSIIRIGFARKFYGTTLVSRAGTHRKMLGFGGRKDHVSFDGTRLDLVDMVHPDFEGTFDVYSTDQVEARYIVHPLYIEHLIAIEKIFSGEDICSLFHGGELVITLNCGNMFESGSIDASDDHRKVALTIDQFARLADLAQSLQQQAR</sequence>
<keyword evidence="1" id="KW-0812">Transmembrane</keyword>
<feature type="transmembrane region" description="Helical" evidence="1">
    <location>
        <begin position="37"/>
        <end position="55"/>
    </location>
</feature>
<accession>A0A848QC32</accession>
<evidence type="ECO:0000256" key="1">
    <source>
        <dbReference type="SAM" id="Phobius"/>
    </source>
</evidence>
<dbReference type="Proteomes" id="UP000561181">
    <property type="component" value="Unassembled WGS sequence"/>
</dbReference>
<keyword evidence="1" id="KW-1133">Transmembrane helix</keyword>
<reference evidence="2 3" key="1">
    <citation type="submission" date="2020-04" db="EMBL/GenBank/DDBJ databases">
        <authorList>
            <person name="Liu A."/>
        </authorList>
    </citation>
    <scope>NUCLEOTIDE SEQUENCE [LARGE SCALE GENOMIC DNA]</scope>
    <source>
        <strain evidence="2 3">RZ02</strain>
    </source>
</reference>